<dbReference type="GO" id="GO:0016780">
    <property type="term" value="F:phosphotransferase activity, for other substituted phosphate groups"/>
    <property type="evidence" value="ECO:0007669"/>
    <property type="project" value="TreeGrafter"/>
</dbReference>
<feature type="domain" description="Bacterial sugar transferase" evidence="3">
    <location>
        <begin position="10"/>
        <end position="202"/>
    </location>
</feature>
<evidence type="ECO:0000259" key="3">
    <source>
        <dbReference type="Pfam" id="PF02397"/>
    </source>
</evidence>
<dbReference type="Proteomes" id="UP000471031">
    <property type="component" value="Unassembled WGS sequence"/>
</dbReference>
<keyword evidence="5" id="KW-1185">Reference proteome</keyword>
<evidence type="ECO:0000256" key="1">
    <source>
        <dbReference type="ARBA" id="ARBA00006464"/>
    </source>
</evidence>
<dbReference type="EMBL" id="WXEX01000014">
    <property type="protein sequence ID" value="MZP44248.1"/>
    <property type="molecule type" value="Genomic_DNA"/>
</dbReference>
<reference evidence="4 5" key="1">
    <citation type="submission" date="2020-01" db="EMBL/GenBank/DDBJ databases">
        <title>Whole genome sequence of Heliobacterium gestii DSM 11169.</title>
        <authorList>
            <person name="Kyndt J.A."/>
            <person name="Meyer T.E."/>
        </authorList>
    </citation>
    <scope>NUCLEOTIDE SEQUENCE [LARGE SCALE GENOMIC DNA]</scope>
    <source>
        <strain evidence="4 5">DSM 11169</strain>
    </source>
</reference>
<gene>
    <name evidence="4" type="ORF">GTO89_14535</name>
</gene>
<accession>A0A845LDH9</accession>
<keyword evidence="2" id="KW-1133">Transmembrane helix</keyword>
<keyword evidence="2" id="KW-0812">Transmembrane</keyword>
<evidence type="ECO:0000313" key="5">
    <source>
        <dbReference type="Proteomes" id="UP000471031"/>
    </source>
</evidence>
<protein>
    <submittedName>
        <fullName evidence="4">Sugar transferase</fullName>
    </submittedName>
</protein>
<dbReference type="PANTHER" id="PTHR30576">
    <property type="entry name" value="COLANIC BIOSYNTHESIS UDP-GLUCOSE LIPID CARRIER TRANSFERASE"/>
    <property type="match status" value="1"/>
</dbReference>
<comment type="caution">
    <text evidence="4">The sequence shown here is derived from an EMBL/GenBank/DDBJ whole genome shotgun (WGS) entry which is preliminary data.</text>
</comment>
<dbReference type="InterPro" id="IPR003362">
    <property type="entry name" value="Bact_transf"/>
</dbReference>
<dbReference type="OrthoDB" id="9808602at2"/>
<dbReference type="AlphaFoldDB" id="A0A845LDH9"/>
<keyword evidence="4" id="KW-0808">Transferase</keyword>
<proteinExistence type="inferred from homology"/>
<dbReference type="Pfam" id="PF02397">
    <property type="entry name" value="Bac_transf"/>
    <property type="match status" value="1"/>
</dbReference>
<evidence type="ECO:0000256" key="2">
    <source>
        <dbReference type="SAM" id="Phobius"/>
    </source>
</evidence>
<feature type="transmembrane region" description="Helical" evidence="2">
    <location>
        <begin position="12"/>
        <end position="35"/>
    </location>
</feature>
<dbReference type="PANTHER" id="PTHR30576:SF0">
    <property type="entry name" value="UNDECAPRENYL-PHOSPHATE N-ACETYLGALACTOSAMINYL 1-PHOSPHATE TRANSFERASE-RELATED"/>
    <property type="match status" value="1"/>
</dbReference>
<comment type="similarity">
    <text evidence="1">Belongs to the bacterial sugar transferase family.</text>
</comment>
<keyword evidence="2" id="KW-0472">Membrane</keyword>
<name>A0A845LDH9_HELGE</name>
<organism evidence="4 5">
    <name type="scientific">Heliomicrobium gestii</name>
    <name type="common">Heliobacterium gestii</name>
    <dbReference type="NCBI Taxonomy" id="2699"/>
    <lineage>
        <taxon>Bacteria</taxon>
        <taxon>Bacillati</taxon>
        <taxon>Bacillota</taxon>
        <taxon>Clostridia</taxon>
        <taxon>Eubacteriales</taxon>
        <taxon>Heliobacteriaceae</taxon>
        <taxon>Heliomicrobium</taxon>
    </lineage>
</organism>
<evidence type="ECO:0000313" key="4">
    <source>
        <dbReference type="EMBL" id="MZP44248.1"/>
    </source>
</evidence>
<sequence length="208" mass="23670">MFLQDCLAVRCFDLFVGALIFVIVLPVMLVIAVAIKLSSTGPVFFVQKRLAQGGRVFPCLKFRTMVSNAEDVLREALAKDPQMKAQWEKYFKLRKDPRITPLGRFLRATSLDELPQIINVLRGEMSLVGPRARPLYEREGQEKNRLFQLGLTVKPGMTGLWQVSGRSKLNFDQRIELEAWYVQNRSLRLDLTILVKTVGIVLRGDGAY</sequence>